<feature type="compositionally biased region" description="Polar residues" evidence="1">
    <location>
        <begin position="89"/>
        <end position="98"/>
    </location>
</feature>
<keyword evidence="4" id="KW-1185">Reference proteome</keyword>
<proteinExistence type="predicted"/>
<reference evidence="3" key="1">
    <citation type="submission" date="2020-11" db="EMBL/GenBank/DDBJ databases">
        <authorList>
            <consortium name="DOE Joint Genome Institute"/>
            <person name="Ahrendt S."/>
            <person name="Riley R."/>
            <person name="Andreopoulos W."/>
            <person name="Labutti K."/>
            <person name="Pangilinan J."/>
            <person name="Ruiz-Duenas F.J."/>
            <person name="Barrasa J.M."/>
            <person name="Sanchez-Garcia M."/>
            <person name="Camarero S."/>
            <person name="Miyauchi S."/>
            <person name="Serrano A."/>
            <person name="Linde D."/>
            <person name="Babiker R."/>
            <person name="Drula E."/>
            <person name="Ayuso-Fernandez I."/>
            <person name="Pacheco R."/>
            <person name="Padilla G."/>
            <person name="Ferreira P."/>
            <person name="Barriuso J."/>
            <person name="Kellner H."/>
            <person name="Castanera R."/>
            <person name="Alfaro M."/>
            <person name="Ramirez L."/>
            <person name="Pisabarro A.G."/>
            <person name="Kuo A."/>
            <person name="Tritt A."/>
            <person name="Lipzen A."/>
            <person name="He G."/>
            <person name="Yan M."/>
            <person name="Ng V."/>
            <person name="Cullen D."/>
            <person name="Martin F."/>
            <person name="Rosso M.-N."/>
            <person name="Henrissat B."/>
            <person name="Hibbett D."/>
            <person name="Martinez A.T."/>
            <person name="Grigoriev I.V."/>
        </authorList>
    </citation>
    <scope>NUCLEOTIDE SEQUENCE</scope>
    <source>
        <strain evidence="3">AH 40177</strain>
    </source>
</reference>
<dbReference type="InterPro" id="IPR016197">
    <property type="entry name" value="Chromo-like_dom_sf"/>
</dbReference>
<evidence type="ECO:0000313" key="3">
    <source>
        <dbReference type="EMBL" id="KAF9068617.1"/>
    </source>
</evidence>
<dbReference type="CDD" id="cd00024">
    <property type="entry name" value="CD_CSD"/>
    <property type="match status" value="1"/>
</dbReference>
<feature type="region of interest" description="Disordered" evidence="1">
    <location>
        <begin position="412"/>
        <end position="439"/>
    </location>
</feature>
<dbReference type="PROSITE" id="PS50013">
    <property type="entry name" value="CHROMO_2"/>
    <property type="match status" value="1"/>
</dbReference>
<dbReference type="AlphaFoldDB" id="A0A9P5PSY7"/>
<dbReference type="InterPro" id="IPR000953">
    <property type="entry name" value="Chromo/chromo_shadow_dom"/>
</dbReference>
<sequence>MRFRLIKQIRSDLREKLTNRSGGLPNTYEELTDHLMAVDNIRESFTDMGLSVGLTSQGRDDQMVSTNSSQGSESQNLRLNPGNHGGSYQKDNQATGWQAMSEEVSKSGKMNDGMALKGVKEELKPRSEYPRVPTEVWNQPWKDGVCALCESHEHKYSDHFNDLRSGKNKGAIGRAAFMDYDNDHQDSENLFVEIEGFDHPIHISDIGWAIGGKLQPRRVRNLNTDLVELQELTSQNGSAVGDFLLARSGLYLQISTDKNGYTHFFALIKGNDLHSGTSPTADTESVAKFIASLKRTFLYAGPENHVVYVLYPNQSVFQREHGVSMTEPTGFKSQGTAHTFADDGFPACETFNDWQCLMALEQYMQDYNFARMARCEPNRIPPTFTNLHSNLVTVDIPFDLEFDKEKVELRQSLRSHTSSQTTSVQPTRTGQGALHVSASQTTISAKESNSAQAEDNGQIFEVSMILKHCFNFMTGNYEYAVQWKGFGKKDDSYVAESLMNAPDLIKTYKQIHGTSFGLNIVKNLDCCFPLRHNDNRTVKALKELLDVQRMSLEYKTLAVIVSKAGSALLVTPAACQVAVDSTSKWNHCYEEWSEDTSLLQQDILLDHLFSAATTLNHAVLLAQNLDIMMSSLSLSICWSLQFIYQFQMVFGWHLFTQIVQQYLDDGKAAIQQIQQYCISQNSKWKRQANPTETPTDSVPEPLLLAEECFASFDLQDKPVVTIPIPSKSQSLHTQELLVGFAQQCLVQILVKSVISPGLASFDKYINQYRENAPAPTASAIFHCCIICGAFLDALVDWLDNDSLFASKVMLQVVSNPILLLDTGKHGDVFVASQILLGHNVFASVASCLVKEFEAGEVQEVVFELSEIVSDGLSQMAKSQCRHNTGGSLQRSQAH</sequence>
<feature type="domain" description="Chromo" evidence="2">
    <location>
        <begin position="460"/>
        <end position="510"/>
    </location>
</feature>
<gene>
    <name evidence="3" type="ORF">BDP27DRAFT_1421790</name>
</gene>
<feature type="region of interest" description="Disordered" evidence="1">
    <location>
        <begin position="52"/>
        <end position="98"/>
    </location>
</feature>
<dbReference type="OrthoDB" id="3032681at2759"/>
<feature type="compositionally biased region" description="Polar residues" evidence="1">
    <location>
        <begin position="53"/>
        <end position="78"/>
    </location>
</feature>
<feature type="compositionally biased region" description="Polar residues" evidence="1">
    <location>
        <begin position="412"/>
        <end position="430"/>
    </location>
</feature>
<evidence type="ECO:0000313" key="4">
    <source>
        <dbReference type="Proteomes" id="UP000772434"/>
    </source>
</evidence>
<evidence type="ECO:0000256" key="1">
    <source>
        <dbReference type="SAM" id="MobiDB-lite"/>
    </source>
</evidence>
<accession>A0A9P5PSY7</accession>
<organism evidence="3 4">
    <name type="scientific">Rhodocollybia butyracea</name>
    <dbReference type="NCBI Taxonomy" id="206335"/>
    <lineage>
        <taxon>Eukaryota</taxon>
        <taxon>Fungi</taxon>
        <taxon>Dikarya</taxon>
        <taxon>Basidiomycota</taxon>
        <taxon>Agaricomycotina</taxon>
        <taxon>Agaricomycetes</taxon>
        <taxon>Agaricomycetidae</taxon>
        <taxon>Agaricales</taxon>
        <taxon>Marasmiineae</taxon>
        <taxon>Omphalotaceae</taxon>
        <taxon>Rhodocollybia</taxon>
    </lineage>
</organism>
<dbReference type="Gene3D" id="2.40.50.40">
    <property type="match status" value="1"/>
</dbReference>
<dbReference type="EMBL" id="JADNRY010000059">
    <property type="protein sequence ID" value="KAF9068617.1"/>
    <property type="molecule type" value="Genomic_DNA"/>
</dbReference>
<dbReference type="SUPFAM" id="SSF54160">
    <property type="entry name" value="Chromo domain-like"/>
    <property type="match status" value="1"/>
</dbReference>
<comment type="caution">
    <text evidence="3">The sequence shown here is derived from an EMBL/GenBank/DDBJ whole genome shotgun (WGS) entry which is preliminary data.</text>
</comment>
<dbReference type="GO" id="GO:0006338">
    <property type="term" value="P:chromatin remodeling"/>
    <property type="evidence" value="ECO:0007669"/>
    <property type="project" value="UniProtKB-ARBA"/>
</dbReference>
<protein>
    <recommendedName>
        <fullName evidence="2">Chromo domain-containing protein</fullName>
    </recommendedName>
</protein>
<evidence type="ECO:0000259" key="2">
    <source>
        <dbReference type="PROSITE" id="PS50013"/>
    </source>
</evidence>
<name>A0A9P5PSY7_9AGAR</name>
<dbReference type="Proteomes" id="UP000772434">
    <property type="component" value="Unassembled WGS sequence"/>
</dbReference>